<feature type="domain" description="K Homology" evidence="3">
    <location>
        <begin position="134"/>
        <end position="201"/>
    </location>
</feature>
<name>X1D3Y8_9ZZZZ</name>
<evidence type="ECO:0000256" key="2">
    <source>
        <dbReference type="SAM" id="Coils"/>
    </source>
</evidence>
<protein>
    <recommendedName>
        <fullName evidence="3">K Homology domain-containing protein</fullName>
    </recommendedName>
</protein>
<dbReference type="InterPro" id="IPR022711">
    <property type="entry name" value="RNase_Y_N"/>
</dbReference>
<dbReference type="GO" id="GO:0003723">
    <property type="term" value="F:RNA binding"/>
    <property type="evidence" value="ECO:0007669"/>
    <property type="project" value="UniProtKB-KW"/>
</dbReference>
<evidence type="ECO:0000313" key="4">
    <source>
        <dbReference type="EMBL" id="GAG91216.1"/>
    </source>
</evidence>
<dbReference type="PANTHER" id="PTHR12826">
    <property type="entry name" value="RIBONUCLEASE Y"/>
    <property type="match status" value="1"/>
</dbReference>
<dbReference type="InterPro" id="IPR004087">
    <property type="entry name" value="KH_dom"/>
</dbReference>
<gene>
    <name evidence="4" type="ORF">S01H4_48343</name>
</gene>
<dbReference type="Pfam" id="PF12072">
    <property type="entry name" value="RNase_Y_N"/>
    <property type="match status" value="1"/>
</dbReference>
<evidence type="ECO:0000259" key="3">
    <source>
        <dbReference type="SMART" id="SM00322"/>
    </source>
</evidence>
<feature type="non-terminal residue" evidence="4">
    <location>
        <position position="1"/>
    </location>
</feature>
<dbReference type="AlphaFoldDB" id="X1D3Y8"/>
<comment type="caution">
    <text evidence="4">The sequence shown here is derived from an EMBL/GenBank/DDBJ whole genome shotgun (WGS) entry which is preliminary data.</text>
</comment>
<proteinExistence type="predicted"/>
<accession>X1D3Y8</accession>
<evidence type="ECO:0000256" key="1">
    <source>
        <dbReference type="ARBA" id="ARBA00022884"/>
    </source>
</evidence>
<dbReference type="PANTHER" id="PTHR12826:SF15">
    <property type="entry name" value="RIBONUCLEASE Y"/>
    <property type="match status" value="1"/>
</dbReference>
<keyword evidence="1" id="KW-0694">RNA-binding</keyword>
<dbReference type="InterPro" id="IPR004088">
    <property type="entry name" value="KH_dom_type_1"/>
</dbReference>
<feature type="coiled-coil region" evidence="2">
    <location>
        <begin position="3"/>
        <end position="114"/>
    </location>
</feature>
<dbReference type="EMBL" id="BART01027247">
    <property type="protein sequence ID" value="GAG91216.1"/>
    <property type="molecule type" value="Genomic_DNA"/>
</dbReference>
<feature type="non-terminal residue" evidence="4">
    <location>
        <position position="277"/>
    </location>
</feature>
<dbReference type="SMART" id="SM00322">
    <property type="entry name" value="KH"/>
    <property type="match status" value="1"/>
</dbReference>
<sequence>RIRSAFEKDTEEKRDELHQLSKKLIEREEVLDHRLEELEQRNKKISTEEQKLEKDKEITKDLQIKWREELERVAGISTEEAKRSLLESIKKEARNEAAQIIQQVEKEARETANKKARTILAIAIQRCAVDEATDTVISTLTLPNDEMKGRVIGREGRNIRTFEALTGVDLIVDDTPETVVISCFDPIRRKIAEVSLERLIADSRIHPARIEEIVEKTKSDIEEITQEEGQRTAFDIGIPDLSSELTNLLGKLKYRTSYGQNVLQHSKEVAYIASIIA</sequence>
<organism evidence="4">
    <name type="scientific">marine sediment metagenome</name>
    <dbReference type="NCBI Taxonomy" id="412755"/>
    <lineage>
        <taxon>unclassified sequences</taxon>
        <taxon>metagenomes</taxon>
        <taxon>ecological metagenomes</taxon>
    </lineage>
</organism>
<dbReference type="Gene3D" id="3.30.1370.10">
    <property type="entry name" value="K Homology domain, type 1"/>
    <property type="match status" value="1"/>
</dbReference>
<keyword evidence="2" id="KW-0175">Coiled coil</keyword>
<dbReference type="InterPro" id="IPR036612">
    <property type="entry name" value="KH_dom_type_1_sf"/>
</dbReference>
<dbReference type="Pfam" id="PF00013">
    <property type="entry name" value="KH_1"/>
    <property type="match status" value="1"/>
</dbReference>
<dbReference type="CDD" id="cd22431">
    <property type="entry name" value="KH-I_RNaseY"/>
    <property type="match status" value="1"/>
</dbReference>
<reference evidence="4" key="1">
    <citation type="journal article" date="2014" name="Front. Microbiol.">
        <title>High frequency of phylogenetically diverse reductive dehalogenase-homologous genes in deep subseafloor sedimentary metagenomes.</title>
        <authorList>
            <person name="Kawai M."/>
            <person name="Futagami T."/>
            <person name="Toyoda A."/>
            <person name="Takaki Y."/>
            <person name="Nishi S."/>
            <person name="Hori S."/>
            <person name="Arai W."/>
            <person name="Tsubouchi T."/>
            <person name="Morono Y."/>
            <person name="Uchiyama I."/>
            <person name="Ito T."/>
            <person name="Fujiyama A."/>
            <person name="Inagaki F."/>
            <person name="Takami H."/>
        </authorList>
    </citation>
    <scope>NUCLEOTIDE SEQUENCE</scope>
    <source>
        <strain evidence="4">Expedition CK06-06</strain>
    </source>
</reference>
<dbReference type="SUPFAM" id="SSF54791">
    <property type="entry name" value="Eukaryotic type KH-domain (KH-domain type I)"/>
    <property type="match status" value="1"/>
</dbReference>